<sequence>MSDRTHVGIVRNADGTYTRLFQFPCAPATPEPDVHSQVLSKDIPINPSNQTWLRIYLPREALDSSSITKLPLIVYYHGGGFVFMSAASTVTHSFCNELAAQTVAIVVSVEYRLAPEHRLPAAYDDAVEALHHIKATQDEWTAVAAAVNDDGLKPLKVKGLILHHPFFGGLERTASELRLAYGSVLTLAGCDGLWELSLPVDADRDHAFCNPKVCDGSGLFGRVRSLGWRVLVAGGFEDMLIDRQMEFAKMLEKQDICTVGHFDEGYHGMEVSEPSKAKELFLAIQRFTSS</sequence>
<gene>
    <name evidence="3" type="ORF">RJ639_046907</name>
</gene>
<dbReference type="PANTHER" id="PTHR23024">
    <property type="entry name" value="ARYLACETAMIDE DEACETYLASE"/>
    <property type="match status" value="1"/>
</dbReference>
<evidence type="ECO:0000313" key="4">
    <source>
        <dbReference type="Proteomes" id="UP001188597"/>
    </source>
</evidence>
<dbReference type="SUPFAM" id="SSF53474">
    <property type="entry name" value="alpha/beta-Hydrolases"/>
    <property type="match status" value="1"/>
</dbReference>
<dbReference type="PANTHER" id="PTHR23024:SF546">
    <property type="entry name" value="CARBOXYLESTERASE 120-RELATED"/>
    <property type="match status" value="1"/>
</dbReference>
<protein>
    <recommendedName>
        <fullName evidence="2">Alpha/beta hydrolase fold-3 domain-containing protein</fullName>
    </recommendedName>
</protein>
<evidence type="ECO:0000259" key="2">
    <source>
        <dbReference type="Pfam" id="PF07859"/>
    </source>
</evidence>
<comment type="similarity">
    <text evidence="1">Belongs to the 'GDXG' lipolytic enzyme family.</text>
</comment>
<dbReference type="GO" id="GO:0016787">
    <property type="term" value="F:hydrolase activity"/>
    <property type="evidence" value="ECO:0007669"/>
    <property type="project" value="InterPro"/>
</dbReference>
<feature type="domain" description="Alpha/beta hydrolase fold-3" evidence="2">
    <location>
        <begin position="142"/>
        <end position="268"/>
    </location>
</feature>
<dbReference type="EMBL" id="JAVXUP010000692">
    <property type="protein sequence ID" value="KAK3022805.1"/>
    <property type="molecule type" value="Genomic_DNA"/>
</dbReference>
<dbReference type="InterPro" id="IPR050466">
    <property type="entry name" value="Carboxylest/Gibb_receptor"/>
</dbReference>
<keyword evidence="4" id="KW-1185">Reference proteome</keyword>
<evidence type="ECO:0000256" key="1">
    <source>
        <dbReference type="ARBA" id="ARBA00010515"/>
    </source>
</evidence>
<dbReference type="InterPro" id="IPR013094">
    <property type="entry name" value="AB_hydrolase_3"/>
</dbReference>
<comment type="caution">
    <text evidence="3">The sequence shown here is derived from an EMBL/GenBank/DDBJ whole genome shotgun (WGS) entry which is preliminary data.</text>
</comment>
<dbReference type="Proteomes" id="UP001188597">
    <property type="component" value="Unassembled WGS sequence"/>
</dbReference>
<feature type="domain" description="Alpha/beta hydrolase fold-3" evidence="2">
    <location>
        <begin position="73"/>
        <end position="139"/>
    </location>
</feature>
<dbReference type="AlphaFoldDB" id="A0AA88WI15"/>
<organism evidence="3 4">
    <name type="scientific">Escallonia herrerae</name>
    <dbReference type="NCBI Taxonomy" id="1293975"/>
    <lineage>
        <taxon>Eukaryota</taxon>
        <taxon>Viridiplantae</taxon>
        <taxon>Streptophyta</taxon>
        <taxon>Embryophyta</taxon>
        <taxon>Tracheophyta</taxon>
        <taxon>Spermatophyta</taxon>
        <taxon>Magnoliopsida</taxon>
        <taxon>eudicotyledons</taxon>
        <taxon>Gunneridae</taxon>
        <taxon>Pentapetalae</taxon>
        <taxon>asterids</taxon>
        <taxon>campanulids</taxon>
        <taxon>Escalloniales</taxon>
        <taxon>Escalloniaceae</taxon>
        <taxon>Escallonia</taxon>
    </lineage>
</organism>
<accession>A0AA88WI15</accession>
<proteinExistence type="inferred from homology"/>
<dbReference type="Gene3D" id="3.40.50.1820">
    <property type="entry name" value="alpha/beta hydrolase"/>
    <property type="match status" value="1"/>
</dbReference>
<name>A0AA88WI15_9ASTE</name>
<evidence type="ECO:0000313" key="3">
    <source>
        <dbReference type="EMBL" id="KAK3022805.1"/>
    </source>
</evidence>
<dbReference type="InterPro" id="IPR029058">
    <property type="entry name" value="AB_hydrolase_fold"/>
</dbReference>
<reference evidence="3" key="1">
    <citation type="submission" date="2022-12" db="EMBL/GenBank/DDBJ databases">
        <title>Draft genome assemblies for two species of Escallonia (Escalloniales).</title>
        <authorList>
            <person name="Chanderbali A."/>
            <person name="Dervinis C."/>
            <person name="Anghel I."/>
            <person name="Soltis D."/>
            <person name="Soltis P."/>
            <person name="Zapata F."/>
        </authorList>
    </citation>
    <scope>NUCLEOTIDE SEQUENCE</scope>
    <source>
        <strain evidence="3">UCBG64.0493</strain>
        <tissue evidence="3">Leaf</tissue>
    </source>
</reference>
<dbReference type="Pfam" id="PF07859">
    <property type="entry name" value="Abhydrolase_3"/>
    <property type="match status" value="2"/>
</dbReference>